<dbReference type="InterPro" id="IPR009548">
    <property type="entry name" value="Prkrip1"/>
</dbReference>
<organism evidence="4 5">
    <name type="scientific">Sciurus carolinensis</name>
    <name type="common">Eastern gray squirrel</name>
    <dbReference type="NCBI Taxonomy" id="30640"/>
    <lineage>
        <taxon>Eukaryota</taxon>
        <taxon>Metazoa</taxon>
        <taxon>Chordata</taxon>
        <taxon>Craniata</taxon>
        <taxon>Vertebrata</taxon>
        <taxon>Euteleostomi</taxon>
        <taxon>Mammalia</taxon>
        <taxon>Eutheria</taxon>
        <taxon>Euarchontoglires</taxon>
        <taxon>Glires</taxon>
        <taxon>Rodentia</taxon>
        <taxon>Sciuromorpha</taxon>
        <taxon>Sciuridae</taxon>
        <taxon>Sciurinae</taxon>
        <taxon>Sciurini</taxon>
        <taxon>Sciurus</taxon>
    </lineage>
</organism>
<accession>A0AA41SVT4</accession>
<comment type="similarity">
    <text evidence="1">Belongs to the PRKRIP1 family.</text>
</comment>
<gene>
    <name evidence="4" type="ORF">SUZIE_128555</name>
</gene>
<dbReference type="Proteomes" id="UP001166674">
    <property type="component" value="Unassembled WGS sequence"/>
</dbReference>
<evidence type="ECO:0000256" key="2">
    <source>
        <dbReference type="ARBA" id="ARBA00022728"/>
    </source>
</evidence>
<dbReference type="Pfam" id="PF06658">
    <property type="entry name" value="DUF1168"/>
    <property type="match status" value="1"/>
</dbReference>
<dbReference type="PANTHER" id="PTHR13507:SF0">
    <property type="entry name" value="PRKR-INTERACTING PROTEIN 1"/>
    <property type="match status" value="1"/>
</dbReference>
<protein>
    <submittedName>
        <fullName evidence="4">PRKR-interacting protein 1</fullName>
    </submittedName>
</protein>
<keyword evidence="5" id="KW-1185">Reference proteome</keyword>
<keyword evidence="3" id="KW-0175">Coiled coil</keyword>
<keyword evidence="2" id="KW-0508">mRNA splicing</keyword>
<evidence type="ECO:0000313" key="5">
    <source>
        <dbReference type="Proteomes" id="UP001166674"/>
    </source>
</evidence>
<dbReference type="PANTHER" id="PTHR13507">
    <property type="entry name" value="PRKR-INTERACTING PROTEIN 1"/>
    <property type="match status" value="1"/>
</dbReference>
<dbReference type="GO" id="GO:0003725">
    <property type="term" value="F:double-stranded RNA binding"/>
    <property type="evidence" value="ECO:0007669"/>
    <property type="project" value="InterPro"/>
</dbReference>
<feature type="coiled-coil region" evidence="3">
    <location>
        <begin position="109"/>
        <end position="136"/>
    </location>
</feature>
<evidence type="ECO:0000256" key="1">
    <source>
        <dbReference type="ARBA" id="ARBA00010717"/>
    </source>
</evidence>
<dbReference type="EMBL" id="JAATJV010231900">
    <property type="protein sequence ID" value="MBZ3874561.1"/>
    <property type="molecule type" value="Genomic_DNA"/>
</dbReference>
<evidence type="ECO:0000256" key="3">
    <source>
        <dbReference type="SAM" id="Coils"/>
    </source>
</evidence>
<comment type="caution">
    <text evidence="4">The sequence shown here is derived from an EMBL/GenBank/DDBJ whole genome shotgun (WGS) entry which is preliminary data.</text>
</comment>
<keyword evidence="2" id="KW-0507">mRNA processing</keyword>
<proteinExistence type="inferred from homology"/>
<dbReference type="AlphaFoldDB" id="A0AA41SVT4"/>
<dbReference type="GO" id="GO:0004860">
    <property type="term" value="F:protein kinase inhibitor activity"/>
    <property type="evidence" value="ECO:0007669"/>
    <property type="project" value="TreeGrafter"/>
</dbReference>
<reference evidence="4" key="1">
    <citation type="submission" date="2020-03" db="EMBL/GenBank/DDBJ databases">
        <title>Studies in the Genomics of Life Span.</title>
        <authorList>
            <person name="Glass D."/>
        </authorList>
    </citation>
    <scope>NUCLEOTIDE SEQUENCE</scope>
    <source>
        <strain evidence="4">SUZIE</strain>
        <tissue evidence="4">Muscle</tissue>
    </source>
</reference>
<dbReference type="GO" id="GO:0005730">
    <property type="term" value="C:nucleolus"/>
    <property type="evidence" value="ECO:0007669"/>
    <property type="project" value="TreeGrafter"/>
</dbReference>
<name>A0AA41SVT4_SCICA</name>
<evidence type="ECO:0000313" key="4">
    <source>
        <dbReference type="EMBL" id="MBZ3874561.1"/>
    </source>
</evidence>
<dbReference type="GO" id="GO:0019901">
    <property type="term" value="F:protein kinase binding"/>
    <property type="evidence" value="ECO:0007669"/>
    <property type="project" value="TreeGrafter"/>
</dbReference>
<keyword evidence="2" id="KW-0747">Spliceosome</keyword>
<sequence>MASSAASSVRPPRPKKELQVLIIPKNAAEEQKLKLEWLMKNPDKAVPILGKMSKWAPRPPPEFVQDVMGSSAGAGSGKFHVYNHLCLREYQRQNYMVAMVEKKLDAEFQKRLEKNKIAAEKQTAKHQKKCQKLKEKEFVGGYAMRTTPRWRLAVSQKLFWSHRQ</sequence>